<dbReference type="Gene3D" id="3.40.390.70">
    <property type="match status" value="1"/>
</dbReference>
<dbReference type="RefSeq" id="WP_118970523.1">
    <property type="nucleotide sequence ID" value="NZ_QHCT01000009.1"/>
</dbReference>
<organism evidence="1 2">
    <name type="scientific">Leptospira stimsonii</name>
    <dbReference type="NCBI Taxonomy" id="2202203"/>
    <lineage>
        <taxon>Bacteria</taxon>
        <taxon>Pseudomonadati</taxon>
        <taxon>Spirochaetota</taxon>
        <taxon>Spirochaetia</taxon>
        <taxon>Leptospirales</taxon>
        <taxon>Leptospiraceae</taxon>
        <taxon>Leptospira</taxon>
    </lineage>
</organism>
<dbReference type="InterPro" id="IPR030890">
    <property type="entry name" value="LP_HExxH_w_TonB"/>
</dbReference>
<evidence type="ECO:0008006" key="3">
    <source>
        <dbReference type="Google" id="ProtNLM"/>
    </source>
</evidence>
<reference evidence="2" key="1">
    <citation type="submission" date="2018-05" db="EMBL/GenBank/DDBJ databases">
        <title>Leptospira yasudae sp. nov. and Leptospira stimsonii sp. nov., two pathogenic species of the genus Leptospira isolated from environmental sources.</title>
        <authorList>
            <person name="Casanovas-Massana A."/>
            <person name="Hamond C."/>
            <person name="Santos L.A."/>
            <person name="Hacker K.P."/>
            <person name="Balassiano I."/>
            <person name="Medeiros M.A."/>
            <person name="Reis M.G."/>
            <person name="Ko A.I."/>
            <person name="Wunder E.A."/>
        </authorList>
    </citation>
    <scope>NUCLEOTIDE SEQUENCE [LARGE SCALE GENOMIC DNA]</scope>
    <source>
        <strain evidence="2">Yale</strain>
    </source>
</reference>
<accession>A0A396YVP3</accession>
<sequence>MQVIICGQFANPYLFSLDMIQKILTLALVFLIGSGCNQKKSELEDLLPFLLLIQPDRAENYDRDVEIVTHTEMSGSITCNTTYAQEDVDHYSILLRAQIAKYPRGYWIKAKVERVILCSNLSVGGMAIGGTMDPFANRIYLNVNSGIADGTLDNYLVRSIHHEMTHNFDFALRGLLMDVHSDWVALNSVGYATNVDWASPALLQFNNPVPGFVTMYATSNVAEDYAEVSSGLMGPQSNYESLMQICQTDPVVGAKVRLMISDMKRFWPFPKTEGTYWKNQLEMTFCP</sequence>
<dbReference type="Pfam" id="PF15890">
    <property type="entry name" value="Peptidase_Mx1"/>
    <property type="match status" value="1"/>
</dbReference>
<dbReference type="EMBL" id="QHCT01000009">
    <property type="protein sequence ID" value="RHX85498.1"/>
    <property type="molecule type" value="Genomic_DNA"/>
</dbReference>
<name>A0A396YVP3_9LEPT</name>
<gene>
    <name evidence="1" type="ORF">DLM75_21300</name>
</gene>
<evidence type="ECO:0000313" key="2">
    <source>
        <dbReference type="Proteomes" id="UP000265798"/>
    </source>
</evidence>
<dbReference type="OrthoDB" id="345407at2"/>
<dbReference type="AlphaFoldDB" id="A0A396YVP3"/>
<dbReference type="Proteomes" id="UP000265798">
    <property type="component" value="Unassembled WGS sequence"/>
</dbReference>
<comment type="caution">
    <text evidence="1">The sequence shown here is derived from an EMBL/GenBank/DDBJ whole genome shotgun (WGS) entry which is preliminary data.</text>
</comment>
<protein>
    <recommendedName>
        <fullName evidence="3">Lipoprotein</fullName>
    </recommendedName>
</protein>
<evidence type="ECO:0000313" key="1">
    <source>
        <dbReference type="EMBL" id="RHX85498.1"/>
    </source>
</evidence>
<proteinExistence type="predicted"/>
<dbReference type="NCBIfam" id="NF047804">
    <property type="entry name" value="LIC13305_lipo"/>
    <property type="match status" value="1"/>
</dbReference>